<dbReference type="Proteomes" id="UP000240608">
    <property type="component" value="Unassembled WGS sequence"/>
</dbReference>
<sequence>MNYNEIAEKIIEMKNTDLQFREKLIQSGKLGEGYNQEMAEIHNKNAKTLNEIIDIIGYPTVHKVGKEANEATWLIIQHSIGQPNFMKKCAKLLEIAVHQNKSNSKNLAYLTDRIAVFENKPQLYGTQFDWDENGELSPNIFDDLKEVNQRRKSIGLNSIEEQTKIMRKQAKNNKQSPPTDFEKRKHEIEEWKKTVGWTK</sequence>
<dbReference type="Pfam" id="PF20329">
    <property type="entry name" value="DUF6624"/>
    <property type="match status" value="1"/>
</dbReference>
<protein>
    <submittedName>
        <fullName evidence="1">Uncharacterized protein</fullName>
    </submittedName>
</protein>
<dbReference type="EMBL" id="PYVU01000020">
    <property type="protein sequence ID" value="PTB97256.1"/>
    <property type="molecule type" value="Genomic_DNA"/>
</dbReference>
<dbReference type="AlphaFoldDB" id="A0A2T4DU15"/>
<gene>
    <name evidence="1" type="ORF">C9994_03800</name>
</gene>
<reference evidence="1 2" key="1">
    <citation type="submission" date="2018-03" db="EMBL/GenBank/DDBJ databases">
        <title>Cross-interface Injection: A General Nanoliter Liquid Handling Method Applied to Single Cells Genome Amplification Automated Nanoliter Liquid Handling Applied to Single Cell Multiple Displacement Amplification.</title>
        <authorList>
            <person name="Yun J."/>
            <person name="Xu P."/>
            <person name="Xu J."/>
            <person name="Dai X."/>
            <person name="Wang Y."/>
            <person name="Zheng X."/>
            <person name="Cao C."/>
            <person name="Yi Q."/>
            <person name="Zhu Y."/>
            <person name="Wang L."/>
            <person name="Dong Z."/>
            <person name="Huang Y."/>
            <person name="Huang L."/>
            <person name="Du W."/>
        </authorList>
    </citation>
    <scope>NUCLEOTIDE SEQUENCE [LARGE SCALE GENOMIC DNA]</scope>
    <source>
        <strain evidence="1 2">Z-D1-2</strain>
    </source>
</reference>
<dbReference type="InterPro" id="IPR046732">
    <property type="entry name" value="DUF6624"/>
</dbReference>
<evidence type="ECO:0000313" key="2">
    <source>
        <dbReference type="Proteomes" id="UP000240608"/>
    </source>
</evidence>
<name>A0A2T4DU15_9BACT</name>
<evidence type="ECO:0000313" key="1">
    <source>
        <dbReference type="EMBL" id="PTB97256.1"/>
    </source>
</evidence>
<accession>A0A2T4DU15</accession>
<organism evidence="1 2">
    <name type="scientific">Marivirga lumbricoides</name>
    <dbReference type="NCBI Taxonomy" id="1046115"/>
    <lineage>
        <taxon>Bacteria</taxon>
        <taxon>Pseudomonadati</taxon>
        <taxon>Bacteroidota</taxon>
        <taxon>Cytophagia</taxon>
        <taxon>Cytophagales</taxon>
        <taxon>Marivirgaceae</taxon>
        <taxon>Marivirga</taxon>
    </lineage>
</organism>
<comment type="caution">
    <text evidence="1">The sequence shown here is derived from an EMBL/GenBank/DDBJ whole genome shotgun (WGS) entry which is preliminary data.</text>
</comment>
<proteinExistence type="predicted"/>